<dbReference type="Gene3D" id="3.30.1330.40">
    <property type="entry name" value="RutC-like"/>
    <property type="match status" value="1"/>
</dbReference>
<dbReference type="eggNOG" id="KOG2317">
    <property type="taxonomic scope" value="Eukaryota"/>
</dbReference>
<dbReference type="GO" id="GO:0005739">
    <property type="term" value="C:mitochondrion"/>
    <property type="evidence" value="ECO:0007669"/>
    <property type="project" value="TreeGrafter"/>
</dbReference>
<dbReference type="InParanoid" id="W3WUA6"/>
<reference evidence="3" key="1">
    <citation type="journal article" date="2015" name="BMC Genomics">
        <title>Genomic and transcriptomic analysis of the endophytic fungus Pestalotiopsis fici reveals its lifestyle and high potential for synthesis of natural products.</title>
        <authorList>
            <person name="Wang X."/>
            <person name="Zhang X."/>
            <person name="Liu L."/>
            <person name="Xiang M."/>
            <person name="Wang W."/>
            <person name="Sun X."/>
            <person name="Che Y."/>
            <person name="Guo L."/>
            <person name="Liu G."/>
            <person name="Guo L."/>
            <person name="Wang C."/>
            <person name="Yin W.B."/>
            <person name="Stadler M."/>
            <person name="Zhang X."/>
            <person name="Liu X."/>
        </authorList>
    </citation>
    <scope>NUCLEOTIDE SEQUENCE [LARGE SCALE GENOMIC DNA]</scope>
    <source>
        <strain evidence="3">W106-1 / CGMCC3.15140</strain>
    </source>
</reference>
<dbReference type="SUPFAM" id="SSF55298">
    <property type="entry name" value="YjgF-like"/>
    <property type="match status" value="1"/>
</dbReference>
<dbReference type="FunFam" id="3.30.1330.40:FF:000001">
    <property type="entry name" value="L-PSP family endoribonuclease"/>
    <property type="match status" value="1"/>
</dbReference>
<evidence type="ECO:0000313" key="2">
    <source>
        <dbReference type="EMBL" id="ETS76436.1"/>
    </source>
</evidence>
<evidence type="ECO:0000313" key="3">
    <source>
        <dbReference type="Proteomes" id="UP000030651"/>
    </source>
</evidence>
<accession>W3WUA6</accession>
<sequence length="106" mass="11741">MSATVVFADKAPKPLPQFSQAVVYNGIIYISGNIGLDAVTWKLVDGGVKEQTRQALRNIASILEASQSDWREVLKVNIFLTEMSNFAAMNEAWDEVFTADYKPVSN</sequence>
<protein>
    <recommendedName>
        <fullName evidence="4">RutC family protein</fullName>
    </recommendedName>
</protein>
<dbReference type="OMA" id="NVEMECV"/>
<dbReference type="InterPro" id="IPR006175">
    <property type="entry name" value="YjgF/YER057c/UK114"/>
</dbReference>
<dbReference type="HOGENOM" id="CLU_100715_7_2_1"/>
<dbReference type="GeneID" id="19276836"/>
<dbReference type="AlphaFoldDB" id="W3WUA6"/>
<keyword evidence="3" id="KW-1185">Reference proteome</keyword>
<organism evidence="2 3">
    <name type="scientific">Pestalotiopsis fici (strain W106-1 / CGMCC3.15140)</name>
    <dbReference type="NCBI Taxonomy" id="1229662"/>
    <lineage>
        <taxon>Eukaryota</taxon>
        <taxon>Fungi</taxon>
        <taxon>Dikarya</taxon>
        <taxon>Ascomycota</taxon>
        <taxon>Pezizomycotina</taxon>
        <taxon>Sordariomycetes</taxon>
        <taxon>Xylariomycetidae</taxon>
        <taxon>Amphisphaeriales</taxon>
        <taxon>Sporocadaceae</taxon>
        <taxon>Pestalotiopsis</taxon>
    </lineage>
</organism>
<evidence type="ECO:0008006" key="4">
    <source>
        <dbReference type="Google" id="ProtNLM"/>
    </source>
</evidence>
<dbReference type="InterPro" id="IPR035959">
    <property type="entry name" value="RutC-like_sf"/>
</dbReference>
<name>W3WUA6_PESFW</name>
<dbReference type="KEGG" id="pfy:PFICI_11823"/>
<dbReference type="PANTHER" id="PTHR11803">
    <property type="entry name" value="2-IMINOBUTANOATE/2-IMINOPROPANOATE DEAMINASE RIDA"/>
    <property type="match status" value="1"/>
</dbReference>
<dbReference type="EMBL" id="KI912117">
    <property type="protein sequence ID" value="ETS76436.1"/>
    <property type="molecule type" value="Genomic_DNA"/>
</dbReference>
<dbReference type="RefSeq" id="XP_007838595.1">
    <property type="nucleotide sequence ID" value="XM_007840404.1"/>
</dbReference>
<dbReference type="Proteomes" id="UP000030651">
    <property type="component" value="Unassembled WGS sequence"/>
</dbReference>
<evidence type="ECO:0000256" key="1">
    <source>
        <dbReference type="ARBA" id="ARBA00010552"/>
    </source>
</evidence>
<dbReference type="PANTHER" id="PTHR11803:SF42">
    <property type="entry name" value="MMF1"/>
    <property type="match status" value="1"/>
</dbReference>
<gene>
    <name evidence="2" type="ORF">PFICI_11823</name>
</gene>
<dbReference type="OrthoDB" id="309640at2759"/>
<dbReference type="GO" id="GO:0005829">
    <property type="term" value="C:cytosol"/>
    <property type="evidence" value="ECO:0007669"/>
    <property type="project" value="TreeGrafter"/>
</dbReference>
<dbReference type="GO" id="GO:0019239">
    <property type="term" value="F:deaminase activity"/>
    <property type="evidence" value="ECO:0007669"/>
    <property type="project" value="TreeGrafter"/>
</dbReference>
<comment type="similarity">
    <text evidence="1">Belongs to the RutC family.</text>
</comment>
<dbReference type="CDD" id="cd00448">
    <property type="entry name" value="YjgF_YER057c_UK114_family"/>
    <property type="match status" value="1"/>
</dbReference>
<dbReference type="Pfam" id="PF01042">
    <property type="entry name" value="Ribonuc_L-PSP"/>
    <property type="match status" value="1"/>
</dbReference>
<proteinExistence type="inferred from homology"/>